<dbReference type="RefSeq" id="WP_043578942.1">
    <property type="nucleotide sequence ID" value="NZ_CP142381.1"/>
</dbReference>
<keyword evidence="3" id="KW-1185">Reference proteome</keyword>
<feature type="transmembrane region" description="Helical" evidence="1">
    <location>
        <begin position="95"/>
        <end position="118"/>
    </location>
</feature>
<evidence type="ECO:0000313" key="3">
    <source>
        <dbReference type="Proteomes" id="UP000711178"/>
    </source>
</evidence>
<feature type="transmembrane region" description="Helical" evidence="1">
    <location>
        <begin position="69"/>
        <end position="89"/>
    </location>
</feature>
<proteinExistence type="predicted"/>
<sequence>MMSTWYVRIWAFAAIASAIGHLLAPQFMAAGTAWGLSSGWQCEIAIFDLVLATYLLCRLHEEPQSAHRLMALLCGLSLLLGINHLQGGLLSHWSYLHVAGVVANGLAVLAGVSLLWPYSRRRLSAGLRKHPQ</sequence>
<evidence type="ECO:0000313" key="2">
    <source>
        <dbReference type="EMBL" id="MBW8289914.1"/>
    </source>
</evidence>
<reference evidence="2 3" key="1">
    <citation type="submission" date="2021-05" db="EMBL/GenBank/DDBJ databases">
        <title>Draft Whole Genome Sequencing Of Biosensor Chromobacterium violaceum Strain CV026 Reveals A Regulatory RNA In Chromobacterium violaceum Phenotype Regulatory Network.</title>
        <authorList>
            <person name="Hong K.W."/>
            <person name="Chan K.G."/>
            <person name="Chang C.-Y."/>
        </authorList>
    </citation>
    <scope>NUCLEOTIDE SEQUENCE [LARGE SCALE GENOMIC DNA]</scope>
    <source>
        <strain evidence="2 3">ATCC 31532</strain>
    </source>
</reference>
<feature type="transmembrane region" description="Helical" evidence="1">
    <location>
        <begin position="39"/>
        <end position="57"/>
    </location>
</feature>
<name>A0ABS7FKQ8_9NEIS</name>
<gene>
    <name evidence="2" type="ORF">KIF53_19940</name>
</gene>
<dbReference type="GeneID" id="89683959"/>
<keyword evidence="1" id="KW-1133">Transmembrane helix</keyword>
<evidence type="ECO:0000256" key="1">
    <source>
        <dbReference type="SAM" id="Phobius"/>
    </source>
</evidence>
<protein>
    <recommendedName>
        <fullName evidence="4">TonB-dependent receptor</fullName>
    </recommendedName>
</protein>
<keyword evidence="1" id="KW-0812">Transmembrane</keyword>
<dbReference type="Proteomes" id="UP000711178">
    <property type="component" value="Unassembled WGS sequence"/>
</dbReference>
<evidence type="ECO:0008006" key="4">
    <source>
        <dbReference type="Google" id="ProtNLM"/>
    </source>
</evidence>
<accession>A0ABS7FKQ8</accession>
<dbReference type="EMBL" id="JAHDTB010000026">
    <property type="protein sequence ID" value="MBW8289914.1"/>
    <property type="molecule type" value="Genomic_DNA"/>
</dbReference>
<keyword evidence="1" id="KW-0472">Membrane</keyword>
<comment type="caution">
    <text evidence="2">The sequence shown here is derived from an EMBL/GenBank/DDBJ whole genome shotgun (WGS) entry which is preliminary data.</text>
</comment>
<organism evidence="2 3">
    <name type="scientific">Chromobacterium subtsugae</name>
    <dbReference type="NCBI Taxonomy" id="251747"/>
    <lineage>
        <taxon>Bacteria</taxon>
        <taxon>Pseudomonadati</taxon>
        <taxon>Pseudomonadota</taxon>
        <taxon>Betaproteobacteria</taxon>
        <taxon>Neisseriales</taxon>
        <taxon>Chromobacteriaceae</taxon>
        <taxon>Chromobacterium</taxon>
    </lineage>
</organism>